<dbReference type="RefSeq" id="WP_123134125.1">
    <property type="nucleotide sequence ID" value="NZ_RJJE01000017.1"/>
</dbReference>
<dbReference type="PROSITE" id="PS50943">
    <property type="entry name" value="HTH_CROC1"/>
    <property type="match status" value="1"/>
</dbReference>
<sequence>MAALTKEFLDQDRRRRDEPRKPRKSLEELTAKYYGEKGTPERQQFEFDLSLEMLSEKIKEMRKAKHLTQEQLGDIIGVQKAQISKLEKGSRNVTIETITKVFKALQANVKLKVEIAPVEELAIHI</sequence>
<dbReference type="Gene3D" id="1.10.260.40">
    <property type="entry name" value="lambda repressor-like DNA-binding domains"/>
    <property type="match status" value="1"/>
</dbReference>
<name>A0A3M9MR22_9BACT</name>
<evidence type="ECO:0000313" key="4">
    <source>
        <dbReference type="EMBL" id="RNI27657.1"/>
    </source>
</evidence>
<evidence type="ECO:0000256" key="2">
    <source>
        <dbReference type="SAM" id="MobiDB-lite"/>
    </source>
</evidence>
<feature type="region of interest" description="Disordered" evidence="2">
    <location>
        <begin position="1"/>
        <end position="29"/>
    </location>
</feature>
<dbReference type="CDD" id="cd00093">
    <property type="entry name" value="HTH_XRE"/>
    <property type="match status" value="1"/>
</dbReference>
<proteinExistence type="predicted"/>
<dbReference type="EMBL" id="RJJE01000017">
    <property type="protein sequence ID" value="RNI27657.1"/>
    <property type="molecule type" value="Genomic_DNA"/>
</dbReference>
<feature type="compositionally biased region" description="Basic and acidic residues" evidence="2">
    <location>
        <begin position="7"/>
        <end position="29"/>
    </location>
</feature>
<evidence type="ECO:0000259" key="3">
    <source>
        <dbReference type="PROSITE" id="PS50943"/>
    </source>
</evidence>
<dbReference type="Proteomes" id="UP000271010">
    <property type="component" value="Unassembled WGS sequence"/>
</dbReference>
<protein>
    <submittedName>
        <fullName evidence="4">XRE family transcriptional regulator</fullName>
    </submittedName>
</protein>
<accession>A0A3M9MR22</accession>
<dbReference type="SMART" id="SM00530">
    <property type="entry name" value="HTH_XRE"/>
    <property type="match status" value="1"/>
</dbReference>
<evidence type="ECO:0000313" key="5">
    <source>
        <dbReference type="Proteomes" id="UP000271010"/>
    </source>
</evidence>
<dbReference type="PANTHER" id="PTHR46558:SF11">
    <property type="entry name" value="HTH-TYPE TRANSCRIPTIONAL REGULATOR XRE"/>
    <property type="match status" value="1"/>
</dbReference>
<reference evidence="4 5" key="1">
    <citation type="submission" date="2018-11" db="EMBL/GenBank/DDBJ databases">
        <title>Rufibacter latericius sp. nov., isolated from water in Baiyang Lake.</title>
        <authorList>
            <person name="Yang Y."/>
        </authorList>
    </citation>
    <scope>NUCLEOTIDE SEQUENCE [LARGE SCALE GENOMIC DNA]</scope>
    <source>
        <strain evidence="4 5">MCC P1</strain>
    </source>
</reference>
<dbReference type="GO" id="GO:0003677">
    <property type="term" value="F:DNA binding"/>
    <property type="evidence" value="ECO:0007669"/>
    <property type="project" value="UniProtKB-KW"/>
</dbReference>
<organism evidence="4 5">
    <name type="scientific">Rufibacter immobilis</name>
    <dbReference type="NCBI Taxonomy" id="1348778"/>
    <lineage>
        <taxon>Bacteria</taxon>
        <taxon>Pseudomonadati</taxon>
        <taxon>Bacteroidota</taxon>
        <taxon>Cytophagia</taxon>
        <taxon>Cytophagales</taxon>
        <taxon>Hymenobacteraceae</taxon>
        <taxon>Rufibacter</taxon>
    </lineage>
</organism>
<dbReference type="Pfam" id="PF01381">
    <property type="entry name" value="HTH_3"/>
    <property type="match status" value="1"/>
</dbReference>
<dbReference type="PANTHER" id="PTHR46558">
    <property type="entry name" value="TRACRIPTIONAL REGULATORY PROTEIN-RELATED-RELATED"/>
    <property type="match status" value="1"/>
</dbReference>
<gene>
    <name evidence="4" type="ORF">EFA69_16190</name>
</gene>
<dbReference type="SUPFAM" id="SSF47413">
    <property type="entry name" value="lambda repressor-like DNA-binding domains"/>
    <property type="match status" value="1"/>
</dbReference>
<comment type="caution">
    <text evidence="4">The sequence shown here is derived from an EMBL/GenBank/DDBJ whole genome shotgun (WGS) entry which is preliminary data.</text>
</comment>
<feature type="domain" description="HTH cro/C1-type" evidence="3">
    <location>
        <begin position="58"/>
        <end position="112"/>
    </location>
</feature>
<dbReference type="AlphaFoldDB" id="A0A3M9MR22"/>
<dbReference type="OrthoDB" id="1041855at2"/>
<keyword evidence="5" id="KW-1185">Reference proteome</keyword>
<evidence type="ECO:0000256" key="1">
    <source>
        <dbReference type="ARBA" id="ARBA00023125"/>
    </source>
</evidence>
<dbReference type="InterPro" id="IPR001387">
    <property type="entry name" value="Cro/C1-type_HTH"/>
</dbReference>
<keyword evidence="1" id="KW-0238">DNA-binding</keyword>
<dbReference type="InterPro" id="IPR010982">
    <property type="entry name" value="Lambda_DNA-bd_dom_sf"/>
</dbReference>